<keyword evidence="11" id="KW-1185">Reference proteome</keyword>
<dbReference type="AlphaFoldDB" id="A0AAE4T394"/>
<dbReference type="SFLD" id="SFLDG01082">
    <property type="entry name" value="B12-binding_domain_containing"/>
    <property type="match status" value="1"/>
</dbReference>
<evidence type="ECO:0000256" key="2">
    <source>
        <dbReference type="ARBA" id="ARBA00022603"/>
    </source>
</evidence>
<accession>A0AAE4T394</accession>
<dbReference type="Pfam" id="PF04055">
    <property type="entry name" value="Radical_SAM"/>
    <property type="match status" value="1"/>
</dbReference>
<gene>
    <name evidence="10" type="ORF">RBI02_02950</name>
</gene>
<dbReference type="CDD" id="cd02068">
    <property type="entry name" value="radical_SAM_B12_BD"/>
    <property type="match status" value="1"/>
</dbReference>
<dbReference type="CDD" id="cd01335">
    <property type="entry name" value="Radical_SAM"/>
    <property type="match status" value="1"/>
</dbReference>
<dbReference type="InterPro" id="IPR023404">
    <property type="entry name" value="rSAM_horseshoe"/>
</dbReference>
<reference evidence="10 11" key="1">
    <citation type="submission" date="2023-08" db="EMBL/GenBank/DDBJ databases">
        <title>Draft genome sequence of Thermococcus waiotapuensis WT1T, a thermophilic sulphur-dependent archaeon from order Thermococcales.</title>
        <authorList>
            <person name="Manners S.H."/>
            <person name="Carere C.R."/>
            <person name="Dhami M.K."/>
            <person name="Dobson R.C.J."/>
            <person name="Stott M.B."/>
        </authorList>
    </citation>
    <scope>NUCLEOTIDE SEQUENCE [LARGE SCALE GENOMIC DNA]</scope>
    <source>
        <strain evidence="10 11">WT1</strain>
    </source>
</reference>
<dbReference type="GO" id="GO:0051539">
    <property type="term" value="F:4 iron, 4 sulfur cluster binding"/>
    <property type="evidence" value="ECO:0007669"/>
    <property type="project" value="UniProtKB-KW"/>
</dbReference>
<dbReference type="PROSITE" id="PS51918">
    <property type="entry name" value="RADICAL_SAM"/>
    <property type="match status" value="1"/>
</dbReference>
<keyword evidence="6" id="KW-0408">Iron</keyword>
<name>A0AAE4T394_9EURY</name>
<dbReference type="SFLD" id="SFLDS00029">
    <property type="entry name" value="Radical_SAM"/>
    <property type="match status" value="1"/>
</dbReference>
<comment type="cofactor">
    <cofactor evidence="1">
        <name>[4Fe-4S] cluster</name>
        <dbReference type="ChEBI" id="CHEBI:49883"/>
    </cofactor>
</comment>
<dbReference type="PANTHER" id="PTHR43409:SF7">
    <property type="entry name" value="BLL1977 PROTEIN"/>
    <property type="match status" value="1"/>
</dbReference>
<evidence type="ECO:0000259" key="8">
    <source>
        <dbReference type="PROSITE" id="PS51332"/>
    </source>
</evidence>
<dbReference type="GO" id="GO:0003824">
    <property type="term" value="F:catalytic activity"/>
    <property type="evidence" value="ECO:0007669"/>
    <property type="project" value="InterPro"/>
</dbReference>
<dbReference type="GO" id="GO:0046872">
    <property type="term" value="F:metal ion binding"/>
    <property type="evidence" value="ECO:0007669"/>
    <property type="project" value="UniProtKB-KW"/>
</dbReference>
<dbReference type="PROSITE" id="PS51332">
    <property type="entry name" value="B12_BINDING"/>
    <property type="match status" value="1"/>
</dbReference>
<evidence type="ECO:0000256" key="6">
    <source>
        <dbReference type="ARBA" id="ARBA00023004"/>
    </source>
</evidence>
<keyword evidence="3" id="KW-0808">Transferase</keyword>
<dbReference type="SUPFAM" id="SSF102114">
    <property type="entry name" value="Radical SAM enzymes"/>
    <property type="match status" value="1"/>
</dbReference>
<protein>
    <submittedName>
        <fullName evidence="10">Radical SAM protein</fullName>
    </submittedName>
</protein>
<sequence length="458" mass="51486">MRILLMLPPTDSAIKRVVGTTGPPLGLAYLASMVREEHDVRIIDGIAEELTFEDVMKIIKRYDPDMVGITATTSAIYDAYAVAKIAKNLNENVFVVIGGPHVTFTPELTMRECPCIDAVVRGEGELTFKELVDALDKDRPLEGILGLSYQENGKIRNEPPRPLIQNVDEIPIPSYDLLPMDKYVADGTPFGTIMTSRGCPFNCAFCSSSLQFGKRWRGHSVERVIEELSILRYEYGRREIEFLDDTFTLNKVRAIKIAEKIKEEGLDITWTASSRVNTFNEKVAKAIKAGGCHTVYFGIESGNQRILDFIGKGITPEQSIDAVKTAKKAGLMALGSFIIGFPDETREEVETTIKFAKKVGVNFAQFTIATPYPGTRLWAYALQNNLLLTRNWKKYTTVDPVMKLKYFTPAGIAKMLRKAYLSFYLRPKVLLEDIVERHGFILKRAIRGALNIYYGKKR</sequence>
<dbReference type="InterPro" id="IPR007197">
    <property type="entry name" value="rSAM"/>
</dbReference>
<keyword evidence="4" id="KW-0949">S-adenosyl-L-methionine</keyword>
<evidence type="ECO:0000256" key="7">
    <source>
        <dbReference type="ARBA" id="ARBA00023014"/>
    </source>
</evidence>
<dbReference type="InterPro" id="IPR006158">
    <property type="entry name" value="Cobalamin-bd"/>
</dbReference>
<dbReference type="SUPFAM" id="SSF52242">
    <property type="entry name" value="Cobalamin (vitamin B12)-binding domain"/>
    <property type="match status" value="1"/>
</dbReference>
<dbReference type="SFLD" id="SFLDG01123">
    <property type="entry name" value="methyltransferase_(Class_B)"/>
    <property type="match status" value="1"/>
</dbReference>
<feature type="domain" description="B12-binding" evidence="8">
    <location>
        <begin position="10"/>
        <end position="142"/>
    </location>
</feature>
<dbReference type="Gene3D" id="3.40.50.280">
    <property type="entry name" value="Cobalamin-binding domain"/>
    <property type="match status" value="1"/>
</dbReference>
<dbReference type="EMBL" id="JAVDZE010000001">
    <property type="protein sequence ID" value="MDV3103506.1"/>
    <property type="molecule type" value="Genomic_DNA"/>
</dbReference>
<evidence type="ECO:0000256" key="4">
    <source>
        <dbReference type="ARBA" id="ARBA00022691"/>
    </source>
</evidence>
<dbReference type="InterPro" id="IPR058240">
    <property type="entry name" value="rSAM_sf"/>
</dbReference>
<organism evidence="10 11">
    <name type="scientific">Thermococcus waiotapuensis</name>
    <dbReference type="NCBI Taxonomy" id="90909"/>
    <lineage>
        <taxon>Archaea</taxon>
        <taxon>Methanobacteriati</taxon>
        <taxon>Methanobacteriota</taxon>
        <taxon>Thermococci</taxon>
        <taxon>Thermococcales</taxon>
        <taxon>Thermococcaceae</taxon>
        <taxon>Thermococcus</taxon>
    </lineage>
</organism>
<evidence type="ECO:0000259" key="9">
    <source>
        <dbReference type="PROSITE" id="PS51918"/>
    </source>
</evidence>
<evidence type="ECO:0000256" key="3">
    <source>
        <dbReference type="ARBA" id="ARBA00022679"/>
    </source>
</evidence>
<dbReference type="PANTHER" id="PTHR43409">
    <property type="entry name" value="ANAEROBIC MAGNESIUM-PROTOPORPHYRIN IX MONOMETHYL ESTER CYCLASE-RELATED"/>
    <property type="match status" value="1"/>
</dbReference>
<dbReference type="InterPro" id="IPR051198">
    <property type="entry name" value="BchE-like"/>
</dbReference>
<evidence type="ECO:0000313" key="11">
    <source>
        <dbReference type="Proteomes" id="UP001245683"/>
    </source>
</evidence>
<evidence type="ECO:0000256" key="5">
    <source>
        <dbReference type="ARBA" id="ARBA00022723"/>
    </source>
</evidence>
<keyword evidence="2" id="KW-0489">Methyltransferase</keyword>
<dbReference type="InterPro" id="IPR034466">
    <property type="entry name" value="Methyltransferase_Class_B"/>
</dbReference>
<dbReference type="RefSeq" id="WP_315340281.1">
    <property type="nucleotide sequence ID" value="NZ_JAVDZE010000001.1"/>
</dbReference>
<dbReference type="Proteomes" id="UP001245683">
    <property type="component" value="Unassembled WGS sequence"/>
</dbReference>
<comment type="caution">
    <text evidence="10">The sequence shown here is derived from an EMBL/GenBank/DDBJ whole genome shotgun (WGS) entry which is preliminary data.</text>
</comment>
<evidence type="ECO:0000313" key="10">
    <source>
        <dbReference type="EMBL" id="MDV3103506.1"/>
    </source>
</evidence>
<dbReference type="InterPro" id="IPR036724">
    <property type="entry name" value="Cobalamin-bd_sf"/>
</dbReference>
<dbReference type="Gene3D" id="3.80.30.20">
    <property type="entry name" value="tm_1862 like domain"/>
    <property type="match status" value="1"/>
</dbReference>
<dbReference type="SMART" id="SM00729">
    <property type="entry name" value="Elp3"/>
    <property type="match status" value="1"/>
</dbReference>
<dbReference type="Pfam" id="PF02310">
    <property type="entry name" value="B12-binding"/>
    <property type="match status" value="1"/>
</dbReference>
<keyword evidence="7" id="KW-0411">Iron-sulfur</keyword>
<dbReference type="GO" id="GO:0031419">
    <property type="term" value="F:cobalamin binding"/>
    <property type="evidence" value="ECO:0007669"/>
    <property type="project" value="InterPro"/>
</dbReference>
<dbReference type="InterPro" id="IPR006638">
    <property type="entry name" value="Elp3/MiaA/NifB-like_rSAM"/>
</dbReference>
<feature type="domain" description="Radical SAM core" evidence="9">
    <location>
        <begin position="185"/>
        <end position="399"/>
    </location>
</feature>
<proteinExistence type="predicted"/>
<evidence type="ECO:0000256" key="1">
    <source>
        <dbReference type="ARBA" id="ARBA00001966"/>
    </source>
</evidence>
<keyword evidence="5" id="KW-0479">Metal-binding</keyword>